<dbReference type="EMBL" id="SLVX01000013">
    <property type="protein sequence ID" value="TCN41438.1"/>
    <property type="molecule type" value="Genomic_DNA"/>
</dbReference>
<dbReference type="RefSeq" id="WP_133035334.1">
    <property type="nucleotide sequence ID" value="NZ_BAABEI010000012.1"/>
</dbReference>
<keyword evidence="2" id="KW-1185">Reference proteome</keyword>
<organism evidence="1 2">
    <name type="scientific">Shinella granuli</name>
    <dbReference type="NCBI Taxonomy" id="323621"/>
    <lineage>
        <taxon>Bacteria</taxon>
        <taxon>Pseudomonadati</taxon>
        <taxon>Pseudomonadota</taxon>
        <taxon>Alphaproteobacteria</taxon>
        <taxon>Hyphomicrobiales</taxon>
        <taxon>Rhizobiaceae</taxon>
        <taxon>Shinella</taxon>
    </lineage>
</organism>
<dbReference type="Proteomes" id="UP000295351">
    <property type="component" value="Unassembled WGS sequence"/>
</dbReference>
<name>A0A4R2CK36_SHIGR</name>
<proteinExistence type="predicted"/>
<comment type="caution">
    <text evidence="1">The sequence shown here is derived from an EMBL/GenBank/DDBJ whole genome shotgun (WGS) entry which is preliminary data.</text>
</comment>
<dbReference type="AlphaFoldDB" id="A0A4R2CK36"/>
<sequence length="110" mass="11240">MTAVSDLITTGAVKKVSRGTVATAGTSVDVAVPAVEDVNKVFLSFQGGCAFGDVGVTNGSGLIFRGGNSASSTMFCTLTMLNATTLRISASPPGGAAFRIEGQWQIVEFF</sequence>
<accession>A0A4R2CK36</accession>
<reference evidence="1 2" key="1">
    <citation type="submission" date="2019-03" db="EMBL/GenBank/DDBJ databases">
        <title>Genomic Encyclopedia of Type Strains, Phase IV (KMG-IV): sequencing the most valuable type-strain genomes for metagenomic binning, comparative biology and taxonomic classification.</title>
        <authorList>
            <person name="Goeker M."/>
        </authorList>
    </citation>
    <scope>NUCLEOTIDE SEQUENCE [LARGE SCALE GENOMIC DNA]</scope>
    <source>
        <strain evidence="1 2">DSM 18401</strain>
    </source>
</reference>
<gene>
    <name evidence="1" type="ORF">EV665_11323</name>
</gene>
<evidence type="ECO:0000313" key="1">
    <source>
        <dbReference type="EMBL" id="TCN41438.1"/>
    </source>
</evidence>
<evidence type="ECO:0000313" key="2">
    <source>
        <dbReference type="Proteomes" id="UP000295351"/>
    </source>
</evidence>
<protein>
    <submittedName>
        <fullName evidence="1">Uncharacterized protein</fullName>
    </submittedName>
</protein>